<gene>
    <name evidence="2" type="ORF">C0Q70_06598</name>
</gene>
<name>A0A2T7PCP6_POMCA</name>
<feature type="region of interest" description="Disordered" evidence="1">
    <location>
        <begin position="71"/>
        <end position="235"/>
    </location>
</feature>
<dbReference type="EMBL" id="PZQS01000004">
    <property type="protein sequence ID" value="PVD31186.1"/>
    <property type="molecule type" value="Genomic_DNA"/>
</dbReference>
<feature type="compositionally biased region" description="Polar residues" evidence="1">
    <location>
        <begin position="147"/>
        <end position="163"/>
    </location>
</feature>
<proteinExistence type="predicted"/>
<feature type="compositionally biased region" description="Low complexity" evidence="1">
    <location>
        <begin position="184"/>
        <end position="233"/>
    </location>
</feature>
<feature type="compositionally biased region" description="Polar residues" evidence="1">
    <location>
        <begin position="96"/>
        <end position="128"/>
    </location>
</feature>
<dbReference type="AlphaFoldDB" id="A0A2T7PCP6"/>
<feature type="compositionally biased region" description="Polar residues" evidence="1">
    <location>
        <begin position="262"/>
        <end position="275"/>
    </location>
</feature>
<keyword evidence="3" id="KW-1185">Reference proteome</keyword>
<evidence type="ECO:0000313" key="3">
    <source>
        <dbReference type="Proteomes" id="UP000245119"/>
    </source>
</evidence>
<sequence length="305" mass="32823">MRAHRHLRAAVNTSMVAGDGRGRLPPQDIPCHVDVTDRGHRSKLSVGSSANFVRAATVCVRQSVQSYPEYIGPRDSAVRHRTQTGRGEVLRDRDPSQPTAHSPQPTVHNPQPTAHNPQPTAHSPQPTARSPQSTTRSPQPTTRSPQLTAHSPQLTAHSPQPTVHNPHPQPTTRSPQLTAHSSQSTAHSPQPAAHSPQPAARSPQSTVHSPQPAAHSPQPAAHSSQPAAHSPQSTAQDKVLLESVEASLRVHTEQQRSRSSDKSGVTSNTEMKTSPVSLSWRGVTVSVYIDIYHVSISEVLIAIID</sequence>
<accession>A0A2T7PCP6</accession>
<feature type="compositionally biased region" description="Basic and acidic residues" evidence="1">
    <location>
        <begin position="249"/>
        <end position="261"/>
    </location>
</feature>
<feature type="compositionally biased region" description="Polar residues" evidence="1">
    <location>
        <begin position="170"/>
        <end position="183"/>
    </location>
</feature>
<organism evidence="2 3">
    <name type="scientific">Pomacea canaliculata</name>
    <name type="common">Golden apple snail</name>
    <dbReference type="NCBI Taxonomy" id="400727"/>
    <lineage>
        <taxon>Eukaryota</taxon>
        <taxon>Metazoa</taxon>
        <taxon>Spiralia</taxon>
        <taxon>Lophotrochozoa</taxon>
        <taxon>Mollusca</taxon>
        <taxon>Gastropoda</taxon>
        <taxon>Caenogastropoda</taxon>
        <taxon>Architaenioglossa</taxon>
        <taxon>Ampullarioidea</taxon>
        <taxon>Ampullariidae</taxon>
        <taxon>Pomacea</taxon>
    </lineage>
</organism>
<comment type="caution">
    <text evidence="2">The sequence shown here is derived from an EMBL/GenBank/DDBJ whole genome shotgun (WGS) entry which is preliminary data.</text>
</comment>
<evidence type="ECO:0000256" key="1">
    <source>
        <dbReference type="SAM" id="MobiDB-lite"/>
    </source>
</evidence>
<evidence type="ECO:0000313" key="2">
    <source>
        <dbReference type="EMBL" id="PVD31186.1"/>
    </source>
</evidence>
<feature type="region of interest" description="Disordered" evidence="1">
    <location>
        <begin position="249"/>
        <end position="275"/>
    </location>
</feature>
<dbReference type="STRING" id="400727.A0A2T7PCP6"/>
<reference evidence="2 3" key="1">
    <citation type="submission" date="2018-04" db="EMBL/GenBank/DDBJ databases">
        <title>The genome of golden apple snail Pomacea canaliculata provides insight into stress tolerance and invasive adaptation.</title>
        <authorList>
            <person name="Liu C."/>
            <person name="Liu B."/>
            <person name="Ren Y."/>
            <person name="Zhang Y."/>
            <person name="Wang H."/>
            <person name="Li S."/>
            <person name="Jiang F."/>
            <person name="Yin L."/>
            <person name="Zhang G."/>
            <person name="Qian W."/>
            <person name="Fan W."/>
        </authorList>
    </citation>
    <scope>NUCLEOTIDE SEQUENCE [LARGE SCALE GENOMIC DNA]</scope>
    <source>
        <strain evidence="2">SZHN2017</strain>
        <tissue evidence="2">Muscle</tissue>
    </source>
</reference>
<dbReference type="Proteomes" id="UP000245119">
    <property type="component" value="Linkage Group LG4"/>
</dbReference>
<feature type="compositionally biased region" description="Low complexity" evidence="1">
    <location>
        <begin position="129"/>
        <end position="146"/>
    </location>
</feature>
<protein>
    <submittedName>
        <fullName evidence="2">Uncharacterized protein</fullName>
    </submittedName>
</protein>